<reference evidence="9 10" key="1">
    <citation type="submission" date="2019-04" db="EMBL/GenBank/DDBJ databases">
        <title>Chromosome genome assembly for Takifugu flavidus.</title>
        <authorList>
            <person name="Xiao S."/>
        </authorList>
    </citation>
    <scope>NUCLEOTIDE SEQUENCE [LARGE SCALE GENOMIC DNA]</scope>
    <source>
        <strain evidence="9">HTHZ2018</strain>
        <tissue evidence="9">Muscle</tissue>
    </source>
</reference>
<evidence type="ECO:0000256" key="2">
    <source>
        <dbReference type="ARBA" id="ARBA00022574"/>
    </source>
</evidence>
<feature type="region of interest" description="Disordered" evidence="7">
    <location>
        <begin position="757"/>
        <end position="1204"/>
    </location>
</feature>
<dbReference type="Proteomes" id="UP000324091">
    <property type="component" value="Chromosome 15"/>
</dbReference>
<evidence type="ECO:0000256" key="3">
    <source>
        <dbReference type="ARBA" id="ARBA00022664"/>
    </source>
</evidence>
<keyword evidence="8" id="KW-1133">Transmembrane helix</keyword>
<evidence type="ECO:0000256" key="5">
    <source>
        <dbReference type="ARBA" id="ARBA00023242"/>
    </source>
</evidence>
<dbReference type="InterPro" id="IPR045245">
    <property type="entry name" value="Pfs2-like"/>
</dbReference>
<evidence type="ECO:0000313" key="10">
    <source>
        <dbReference type="Proteomes" id="UP000324091"/>
    </source>
</evidence>
<dbReference type="InterPro" id="IPR015943">
    <property type="entry name" value="WD40/YVTN_repeat-like_dom_sf"/>
</dbReference>
<feature type="compositionally biased region" description="Basic and acidic residues" evidence="7">
    <location>
        <begin position="1121"/>
        <end position="1141"/>
    </location>
</feature>
<keyword evidence="5" id="KW-0539">Nucleus</keyword>
<feature type="compositionally biased region" description="Gly residues" evidence="7">
    <location>
        <begin position="1022"/>
        <end position="1046"/>
    </location>
</feature>
<feature type="compositionally biased region" description="Basic and acidic residues" evidence="7">
    <location>
        <begin position="1193"/>
        <end position="1204"/>
    </location>
</feature>
<dbReference type="FunFam" id="2.130.10.10:FF:000069">
    <property type="entry name" value="WD repeat domain 33"/>
    <property type="match status" value="1"/>
</dbReference>
<comment type="caution">
    <text evidence="9">The sequence shown here is derived from an EMBL/GenBank/DDBJ whole genome shotgun (WGS) entry which is preliminary data.</text>
</comment>
<dbReference type="InterPro" id="IPR036322">
    <property type="entry name" value="WD40_repeat_dom_sf"/>
</dbReference>
<dbReference type="SMART" id="SM00320">
    <property type="entry name" value="WD40"/>
    <property type="match status" value="7"/>
</dbReference>
<dbReference type="PANTHER" id="PTHR22836">
    <property type="entry name" value="WD40 REPEAT PROTEIN"/>
    <property type="match status" value="1"/>
</dbReference>
<keyword evidence="8" id="KW-0472">Membrane</keyword>
<dbReference type="PROSITE" id="PS50082">
    <property type="entry name" value="WD_REPEATS_2"/>
    <property type="match status" value="5"/>
</dbReference>
<dbReference type="GO" id="GO:0031124">
    <property type="term" value="P:mRNA 3'-end processing"/>
    <property type="evidence" value="ECO:0007669"/>
    <property type="project" value="InterPro"/>
</dbReference>
<feature type="repeat" description="WD" evidence="6">
    <location>
        <begin position="202"/>
        <end position="234"/>
    </location>
</feature>
<feature type="compositionally biased region" description="Low complexity" evidence="7">
    <location>
        <begin position="863"/>
        <end position="881"/>
    </location>
</feature>
<keyword evidence="4" id="KW-0677">Repeat</keyword>
<dbReference type="AlphaFoldDB" id="A0A5C6P1Y1"/>
<sequence>MRKEFGPMWLHRRTPGAPHPAHLSLIVLTSVEEPVVIVPGYSGSTMATDIGSPQRFFHMPRFQHQAPRQVFYKRPDFAQQQAMQQLTFDGKRMRKAVNRKTIDYNPSVIRHLGNRLWQRDHRDFRAIQPDAGCYNDLVPPLGMLNNPMNAVTTKFVRTSTNKVKCPVFVIRWTPEGRRLVTGASSGEFTLWNGLTFNFETILQAHDSPVRAMTWSHNDMWMLTADHGGYVKYWQSNMNNVKMFQAHKEAIREASFSPTDNKFATCSDDGTVRIWDFLRCHEERILRGHGADVKCVDWHPTKGLVVSGSKDSQQPIKFWDPKTGQSLATLHAHKNTVMEVKWNLNGNWLLTASRDHLCKLFDIRNLKEELQVFRGHKKEATAVAWHPVHEGLFASGGSDGSLLFWHTGVLVHWSSVLVHWSIVLVHWPIVLVYWSIVLVHWSIVLVHWSSVLVHWSSVLVHWSIVLVHWPIVLVHWSIVLVHWPIVLVHWVEKEVGGMEMAHEGMIWSLAWHPLGHILCSGSNDHTRVWPSTYVGRPGHSPSFRPHDCFCFSKFWTRNRPGDKMRDRYNLNLLPGMSEDGLEYDDVDLNSVASIPGMGIPDQLKAAMEQEQSSKELPPEVEMSIPGLDWGVDEVMGKEMKKVPQKKVPYAKPIPAQFQQAWAENKVPMMPPGGDLAKDRKAEQKVDMKKKTQAEIEQEMAALQYTNPMLLEVRAELLTDPDHHPLLGGLQHSHTGNICLTSDLCLFLLFQQMKMDRMSQMNSDGSGGHPQGQAPPSSFSAAGPGGPGPPGQQGYSLNMPPQQMGPPMAPGNMQPPFMPPGQMGPHSGPPQGMMGPPDMQGLQGMQRHSGPPRSMGPQGPHGMAPRGMQGPPPQRGIGPRDPQGPLPQGGMMAHQGNMIQHVQGGMMGPPTRTHGSMSNNYGMHVSQGSVQGPPESLQGPPYMQHQGQNSGPAMHGMGPGNKGDHRGPSNHHMGPSDRQGPGGLEQGSGPYWADSQQNQHGPQDFDGGQDFHGRSEEGWRPGQGYQGGRWGGTGGVGTEGSGGMGGTGFLKRDIVVQTSEDAETTGESRFRGGGPGGPGRPGARAYFEDYAGQEEGFDGHEDMGRAWDSGGRLRPHRGGGPPRGHEAYRDNHDGSSSAGRERPSSMQGMDMASLPPRKRPWQDGPGTGDPRELDPPCSDGVDEVAGVQDWAPGEEDLHPGDHRGGA</sequence>
<keyword evidence="3" id="KW-0507">mRNA processing</keyword>
<accession>A0A5C6P1Y1</accession>
<organism evidence="9 10">
    <name type="scientific">Takifugu flavidus</name>
    <name type="common">sansaifugu</name>
    <dbReference type="NCBI Taxonomy" id="433684"/>
    <lineage>
        <taxon>Eukaryota</taxon>
        <taxon>Metazoa</taxon>
        <taxon>Chordata</taxon>
        <taxon>Craniata</taxon>
        <taxon>Vertebrata</taxon>
        <taxon>Euteleostomi</taxon>
        <taxon>Actinopterygii</taxon>
        <taxon>Neopterygii</taxon>
        <taxon>Teleostei</taxon>
        <taxon>Neoteleostei</taxon>
        <taxon>Acanthomorphata</taxon>
        <taxon>Eupercaria</taxon>
        <taxon>Tetraodontiformes</taxon>
        <taxon>Tetradontoidea</taxon>
        <taxon>Tetraodontidae</taxon>
        <taxon>Takifugu</taxon>
    </lineage>
</organism>
<dbReference type="SUPFAM" id="SSF50978">
    <property type="entry name" value="WD40 repeat-like"/>
    <property type="match status" value="1"/>
</dbReference>
<comment type="subcellular location">
    <subcellularLocation>
        <location evidence="1">Nucleus</location>
    </subcellularLocation>
</comment>
<evidence type="ECO:0000256" key="8">
    <source>
        <dbReference type="SAM" id="Phobius"/>
    </source>
</evidence>
<evidence type="ECO:0000256" key="1">
    <source>
        <dbReference type="ARBA" id="ARBA00004123"/>
    </source>
</evidence>
<feature type="compositionally biased region" description="Low complexity" evidence="7">
    <location>
        <begin position="808"/>
        <end position="844"/>
    </location>
</feature>
<feature type="transmembrane region" description="Helical" evidence="8">
    <location>
        <begin position="430"/>
        <end position="452"/>
    </location>
</feature>
<evidence type="ECO:0000313" key="9">
    <source>
        <dbReference type="EMBL" id="TWW73148.1"/>
    </source>
</evidence>
<dbReference type="PANTHER" id="PTHR22836:SF0">
    <property type="entry name" value="PRE-MRNA 3' END PROCESSING PROTEIN WDR33"/>
    <property type="match status" value="1"/>
</dbReference>
<feature type="repeat" description="WD" evidence="6">
    <location>
        <begin position="372"/>
        <end position="404"/>
    </location>
</feature>
<feature type="compositionally biased region" description="Polar residues" evidence="7">
    <location>
        <begin position="911"/>
        <end position="928"/>
    </location>
</feature>
<dbReference type="Pfam" id="PF00400">
    <property type="entry name" value="WD40"/>
    <property type="match status" value="6"/>
</dbReference>
<dbReference type="GO" id="GO:0005847">
    <property type="term" value="C:mRNA cleavage and polyadenylation specificity factor complex"/>
    <property type="evidence" value="ECO:0007669"/>
    <property type="project" value="TreeGrafter"/>
</dbReference>
<feature type="repeat" description="WD" evidence="6">
    <location>
        <begin position="329"/>
        <end position="370"/>
    </location>
</feature>
<dbReference type="CDD" id="cd00200">
    <property type="entry name" value="WD40"/>
    <property type="match status" value="1"/>
</dbReference>
<evidence type="ECO:0000256" key="4">
    <source>
        <dbReference type="ARBA" id="ARBA00022737"/>
    </source>
</evidence>
<feature type="repeat" description="WD" evidence="6">
    <location>
        <begin position="285"/>
        <end position="311"/>
    </location>
</feature>
<gene>
    <name evidence="9" type="ORF">D4764_15G0005420</name>
</gene>
<dbReference type="PROSITE" id="PS50294">
    <property type="entry name" value="WD_REPEATS_REGION"/>
    <property type="match status" value="3"/>
</dbReference>
<feature type="transmembrane region" description="Helical" evidence="8">
    <location>
        <begin position="464"/>
        <end position="490"/>
    </location>
</feature>
<feature type="compositionally biased region" description="Low complexity" evidence="7">
    <location>
        <begin position="769"/>
        <end position="780"/>
    </location>
</feature>
<keyword evidence="8" id="KW-0812">Transmembrane</keyword>
<keyword evidence="2 6" id="KW-0853">WD repeat</keyword>
<proteinExistence type="predicted"/>
<dbReference type="Gene3D" id="2.130.10.10">
    <property type="entry name" value="YVTN repeat-like/Quinoprotein amine dehydrogenase"/>
    <property type="match status" value="3"/>
</dbReference>
<evidence type="ECO:0000256" key="6">
    <source>
        <dbReference type="PROSITE-ProRule" id="PRU00221"/>
    </source>
</evidence>
<dbReference type="FunFam" id="2.130.10.10:FF:000077">
    <property type="entry name" value="WD repeat domain 33"/>
    <property type="match status" value="1"/>
</dbReference>
<evidence type="ECO:0000256" key="7">
    <source>
        <dbReference type="SAM" id="MobiDB-lite"/>
    </source>
</evidence>
<feature type="repeat" description="WD" evidence="6">
    <location>
        <begin position="243"/>
        <end position="275"/>
    </location>
</feature>
<feature type="compositionally biased region" description="Gly residues" evidence="7">
    <location>
        <begin position="1069"/>
        <end position="1078"/>
    </location>
</feature>
<protein>
    <submittedName>
        <fullName evidence="9">WD repeat-containing protein 33</fullName>
    </submittedName>
</protein>
<dbReference type="InterPro" id="IPR001680">
    <property type="entry name" value="WD40_rpt"/>
</dbReference>
<feature type="compositionally biased region" description="Basic and acidic residues" evidence="7">
    <location>
        <begin position="1007"/>
        <end position="1017"/>
    </location>
</feature>
<dbReference type="EMBL" id="RHFK02000007">
    <property type="protein sequence ID" value="TWW73148.1"/>
    <property type="molecule type" value="Genomic_DNA"/>
</dbReference>
<name>A0A5C6P1Y1_9TELE</name>
<feature type="compositionally biased region" description="Low complexity" evidence="7">
    <location>
        <begin position="790"/>
        <end position="800"/>
    </location>
</feature>
<keyword evidence="10" id="KW-1185">Reference proteome</keyword>